<dbReference type="GO" id="GO:0003677">
    <property type="term" value="F:DNA binding"/>
    <property type="evidence" value="ECO:0007669"/>
    <property type="project" value="UniProtKB-KW"/>
</dbReference>
<sequence length="225" mass="24467">MSNYGEFTAGIVDDHPIFRQGLQTILAEDFGFATVHQGSSARDALEIATRHRPDILFLDLTMPGGGLEALRTISQADAGTHCVLLTACDAPDTAIEAMNIGARGYILKGVGIAELDSAIEAVLRGGTFVSPSFATALLRAAQSNAERHDSDASLTHRELQVLHELEQGRTNREIASTLSISERTVKFYMTNIMQKYGVKNRVAAVMAYRQGHEKQPAAEALHRFN</sequence>
<dbReference type="InterPro" id="IPR011006">
    <property type="entry name" value="CheY-like_superfamily"/>
</dbReference>
<dbReference type="SUPFAM" id="SSF46894">
    <property type="entry name" value="C-terminal effector domain of the bipartite response regulators"/>
    <property type="match status" value="1"/>
</dbReference>
<evidence type="ECO:0000313" key="7">
    <source>
        <dbReference type="Proteomes" id="UP000028607"/>
    </source>
</evidence>
<keyword evidence="1 3" id="KW-0597">Phosphoprotein</keyword>
<dbReference type="OrthoDB" id="3679796at2"/>
<keyword evidence="2" id="KW-0238">DNA-binding</keyword>
<protein>
    <submittedName>
        <fullName evidence="6">LuxR family transcriptional regulator</fullName>
    </submittedName>
</protein>
<feature type="modified residue" description="4-aspartylphosphate" evidence="3">
    <location>
        <position position="59"/>
    </location>
</feature>
<feature type="domain" description="HTH luxR-type" evidence="4">
    <location>
        <begin position="147"/>
        <end position="212"/>
    </location>
</feature>
<dbReference type="InterPro" id="IPR016032">
    <property type="entry name" value="Sig_transdc_resp-reg_C-effctor"/>
</dbReference>
<dbReference type="AlphaFoldDB" id="A0A085TUS1"/>
<dbReference type="Gene3D" id="3.40.50.2300">
    <property type="match status" value="1"/>
</dbReference>
<keyword evidence="7" id="KW-1185">Reference proteome</keyword>
<dbReference type="PRINTS" id="PR00038">
    <property type="entry name" value="HTHLUXR"/>
</dbReference>
<proteinExistence type="predicted"/>
<dbReference type="PANTHER" id="PTHR45566:SF2">
    <property type="entry name" value="NARL SUBFAMILY"/>
    <property type="match status" value="1"/>
</dbReference>
<organism evidence="6 7">
    <name type="scientific">Thioclava atlantica</name>
    <dbReference type="NCBI Taxonomy" id="1317124"/>
    <lineage>
        <taxon>Bacteria</taxon>
        <taxon>Pseudomonadati</taxon>
        <taxon>Pseudomonadota</taxon>
        <taxon>Alphaproteobacteria</taxon>
        <taxon>Rhodobacterales</taxon>
        <taxon>Paracoccaceae</taxon>
        <taxon>Thioclava</taxon>
    </lineage>
</organism>
<dbReference type="CDD" id="cd17535">
    <property type="entry name" value="REC_NarL-like"/>
    <property type="match status" value="1"/>
</dbReference>
<dbReference type="Pfam" id="PF00072">
    <property type="entry name" value="Response_reg"/>
    <property type="match status" value="1"/>
</dbReference>
<dbReference type="SMART" id="SM00448">
    <property type="entry name" value="REC"/>
    <property type="match status" value="1"/>
</dbReference>
<dbReference type="CDD" id="cd06170">
    <property type="entry name" value="LuxR_C_like"/>
    <property type="match status" value="1"/>
</dbReference>
<name>A0A085TUS1_9RHOB</name>
<dbReference type="eggNOG" id="COG2197">
    <property type="taxonomic scope" value="Bacteria"/>
</dbReference>
<evidence type="ECO:0000256" key="2">
    <source>
        <dbReference type="ARBA" id="ARBA00023125"/>
    </source>
</evidence>
<dbReference type="GO" id="GO:0000160">
    <property type="term" value="P:phosphorelay signal transduction system"/>
    <property type="evidence" value="ECO:0007669"/>
    <property type="project" value="InterPro"/>
</dbReference>
<dbReference type="Pfam" id="PF00196">
    <property type="entry name" value="GerE"/>
    <property type="match status" value="1"/>
</dbReference>
<reference evidence="7" key="1">
    <citation type="submission" date="2013-04" db="EMBL/GenBank/DDBJ databases">
        <title>Thioclava sp. 13D2W-2 Genome Sequencing.</title>
        <authorList>
            <person name="Lai Q."/>
            <person name="Li G."/>
            <person name="Shao Z."/>
        </authorList>
    </citation>
    <scope>NUCLEOTIDE SEQUENCE [LARGE SCALE GENOMIC DNA]</scope>
    <source>
        <strain evidence="7">13D2W-2</strain>
    </source>
</reference>
<dbReference type="InterPro" id="IPR000792">
    <property type="entry name" value="Tscrpt_reg_LuxR_C"/>
</dbReference>
<evidence type="ECO:0000259" key="4">
    <source>
        <dbReference type="PROSITE" id="PS50043"/>
    </source>
</evidence>
<dbReference type="InterPro" id="IPR058245">
    <property type="entry name" value="NreC/VraR/RcsB-like_REC"/>
</dbReference>
<comment type="caution">
    <text evidence="6">The sequence shown here is derived from an EMBL/GenBank/DDBJ whole genome shotgun (WGS) entry which is preliminary data.</text>
</comment>
<dbReference type="SMART" id="SM00421">
    <property type="entry name" value="HTH_LUXR"/>
    <property type="match status" value="1"/>
</dbReference>
<evidence type="ECO:0000256" key="3">
    <source>
        <dbReference type="PROSITE-ProRule" id="PRU00169"/>
    </source>
</evidence>
<dbReference type="RefSeq" id="WP_038147248.1">
    <property type="nucleotide sequence ID" value="NZ_AQRC01000010.1"/>
</dbReference>
<evidence type="ECO:0000259" key="5">
    <source>
        <dbReference type="PROSITE" id="PS50110"/>
    </source>
</evidence>
<feature type="domain" description="Response regulatory" evidence="5">
    <location>
        <begin position="8"/>
        <end position="123"/>
    </location>
</feature>
<dbReference type="InterPro" id="IPR051015">
    <property type="entry name" value="EvgA-like"/>
</dbReference>
<reference evidence="6 7" key="2">
    <citation type="journal article" date="2015" name="Antonie Van Leeuwenhoek">
        <title>Thioclava indica sp. nov., isolated from surface seawater of the Indian Ocean.</title>
        <authorList>
            <person name="Liu Y."/>
            <person name="Lai Q."/>
            <person name="Du J."/>
            <person name="Xu H."/>
            <person name="Jiang L."/>
            <person name="Shao Z."/>
        </authorList>
    </citation>
    <scope>NUCLEOTIDE SEQUENCE [LARGE SCALE GENOMIC DNA]</scope>
    <source>
        <strain evidence="6 7">13D2W-2</strain>
    </source>
</reference>
<dbReference type="STRING" id="1317124.DW2_12985"/>
<dbReference type="Proteomes" id="UP000028607">
    <property type="component" value="Unassembled WGS sequence"/>
</dbReference>
<dbReference type="PROSITE" id="PS50043">
    <property type="entry name" value="HTH_LUXR_2"/>
    <property type="match status" value="1"/>
</dbReference>
<evidence type="ECO:0000313" key="6">
    <source>
        <dbReference type="EMBL" id="KFE34468.1"/>
    </source>
</evidence>
<evidence type="ECO:0000256" key="1">
    <source>
        <dbReference type="ARBA" id="ARBA00022553"/>
    </source>
</evidence>
<dbReference type="PANTHER" id="PTHR45566">
    <property type="entry name" value="HTH-TYPE TRANSCRIPTIONAL REGULATOR YHJB-RELATED"/>
    <property type="match status" value="1"/>
</dbReference>
<gene>
    <name evidence="6" type="ORF">DW2_12985</name>
</gene>
<accession>A0A085TUS1</accession>
<dbReference type="PATRIC" id="fig|1317124.6.peg.2629"/>
<dbReference type="GO" id="GO:0006355">
    <property type="term" value="P:regulation of DNA-templated transcription"/>
    <property type="evidence" value="ECO:0007669"/>
    <property type="project" value="InterPro"/>
</dbReference>
<dbReference type="PROSITE" id="PS50110">
    <property type="entry name" value="RESPONSE_REGULATORY"/>
    <property type="match status" value="1"/>
</dbReference>
<dbReference type="PROSITE" id="PS00622">
    <property type="entry name" value="HTH_LUXR_1"/>
    <property type="match status" value="1"/>
</dbReference>
<dbReference type="EMBL" id="AQRC01000010">
    <property type="protein sequence ID" value="KFE34468.1"/>
    <property type="molecule type" value="Genomic_DNA"/>
</dbReference>
<dbReference type="SUPFAM" id="SSF52172">
    <property type="entry name" value="CheY-like"/>
    <property type="match status" value="1"/>
</dbReference>
<dbReference type="InterPro" id="IPR001789">
    <property type="entry name" value="Sig_transdc_resp-reg_receiver"/>
</dbReference>